<dbReference type="InterPro" id="IPR049802">
    <property type="entry name" value="RhsC-like_FIX"/>
</dbReference>
<keyword evidence="1" id="KW-1133">Transmembrane helix</keyword>
<gene>
    <name evidence="2" type="ORF">PS870_05938</name>
</gene>
<dbReference type="EMBL" id="CABVIK010000027">
    <property type="protein sequence ID" value="VVP58906.1"/>
    <property type="molecule type" value="Genomic_DNA"/>
</dbReference>
<dbReference type="CDD" id="cd20746">
    <property type="entry name" value="FIX_Ntox15_NUC_DUF4112_RhsA-like"/>
    <property type="match status" value="1"/>
</dbReference>
<keyword evidence="1" id="KW-0472">Membrane</keyword>
<keyword evidence="1" id="KW-0812">Transmembrane</keyword>
<evidence type="ECO:0000313" key="3">
    <source>
        <dbReference type="Proteomes" id="UP000349468"/>
    </source>
</evidence>
<organism evidence="2 3">
    <name type="scientific">Pseudomonas fluorescens</name>
    <dbReference type="NCBI Taxonomy" id="294"/>
    <lineage>
        <taxon>Bacteria</taxon>
        <taxon>Pseudomonadati</taxon>
        <taxon>Pseudomonadota</taxon>
        <taxon>Gammaproteobacteria</taxon>
        <taxon>Pseudomonadales</taxon>
        <taxon>Pseudomonadaceae</taxon>
        <taxon>Pseudomonas</taxon>
    </lineage>
</organism>
<evidence type="ECO:0000313" key="2">
    <source>
        <dbReference type="EMBL" id="VVP58906.1"/>
    </source>
</evidence>
<evidence type="ECO:0000256" key="1">
    <source>
        <dbReference type="SAM" id="Phobius"/>
    </source>
</evidence>
<proteinExistence type="predicted"/>
<reference evidence="2 3" key="1">
    <citation type="submission" date="2019-09" db="EMBL/GenBank/DDBJ databases">
        <authorList>
            <person name="Chandra G."/>
            <person name="Truman W A."/>
        </authorList>
    </citation>
    <scope>NUCLEOTIDE SEQUENCE [LARGE SCALE GENOMIC DNA]</scope>
    <source>
        <strain evidence="2">PS870</strain>
    </source>
</reference>
<sequence>MNEDLQNALAFYQPAPPGWFSSAQERIEAGGVWLWETLQGDFHDDPSTAQVVTGTVISMIPLVDQLCDVRDFIANCRKIEEDNSNTWAWVAMVLTLIGAVPVLGSLVKGCFKVLIQSARRHFHTALKSVERDAVALAIEQGLSLLKRYLDMVPVRKVLVRMKIHNIYQYLAEKIDELKGLLNVDLLLKGFATLMDTIRKLFDTIIDWGPASLRAPVEELWGMIQRIFLIAPTCLRKALEPTLNFLETLANRLRVEADGAYRARPGNNSHVLGNREAGELELLRQKKPDWVDEVETPKYKALKKLPKGALKKIADGWPDISASSKHKGLAGKFGTFDKSMRAAEVLPGERLYRVLDPSSGDNSICWMREAEFKALNSKSQWRREFAVWKHWNENGEYVIYTVPSGDPLKVWEGRAGSQLYPSDSSLQLEGGRVQIVLNPDQLDPKFVSARQKTGWGYDDGTGDIGLDPLKPYLGLPDLTHKWFIPKPK</sequence>
<dbReference type="Proteomes" id="UP000349468">
    <property type="component" value="Unassembled WGS sequence"/>
</dbReference>
<dbReference type="AlphaFoldDB" id="A0A5E7Q9T9"/>
<accession>A0A5E7Q9T9</accession>
<feature type="transmembrane region" description="Helical" evidence="1">
    <location>
        <begin position="87"/>
        <end position="107"/>
    </location>
</feature>
<protein>
    <submittedName>
        <fullName evidence="2">Uncharacterized protein</fullName>
    </submittedName>
</protein>
<name>A0A5E7Q9T9_PSEFL</name>